<keyword evidence="2" id="KW-1185">Reference proteome</keyword>
<evidence type="ECO:0000313" key="1">
    <source>
        <dbReference type="EMBL" id="QCT04692.1"/>
    </source>
</evidence>
<evidence type="ECO:0000313" key="2">
    <source>
        <dbReference type="Proteomes" id="UP000300879"/>
    </source>
</evidence>
<protein>
    <submittedName>
        <fullName evidence="1">Uncharacterized protein</fullName>
    </submittedName>
</protein>
<sequence>MAQPAYPSYGVVHVVTPNPQRVTVHDMFKAYISIYFFYHKKYIGFMSNYT</sequence>
<dbReference type="KEGG" id="palo:E6C60_3987"/>
<dbReference type="Proteomes" id="UP000300879">
    <property type="component" value="Chromosome"/>
</dbReference>
<proteinExistence type="predicted"/>
<dbReference type="EMBL" id="CP040396">
    <property type="protein sequence ID" value="QCT04692.1"/>
    <property type="molecule type" value="Genomic_DNA"/>
</dbReference>
<dbReference type="AlphaFoldDB" id="A0A4P8XPC6"/>
<accession>A0A4P8XPC6</accession>
<gene>
    <name evidence="1" type="ORF">E6C60_3987</name>
</gene>
<reference evidence="1 2" key="1">
    <citation type="submission" date="2019-05" db="EMBL/GenBank/DDBJ databases">
        <authorList>
            <person name="Chen C."/>
        </authorList>
    </citation>
    <scope>NUCLEOTIDE SEQUENCE [LARGE SCALE GENOMIC DNA]</scope>
    <source>
        <strain evidence="1 2">HB172198</strain>
    </source>
</reference>
<name>A0A4P8XPC6_9BACL</name>
<organism evidence="1 2">
    <name type="scientific">Paenibacillus algicola</name>
    <dbReference type="NCBI Taxonomy" id="2565926"/>
    <lineage>
        <taxon>Bacteria</taxon>
        <taxon>Bacillati</taxon>
        <taxon>Bacillota</taxon>
        <taxon>Bacilli</taxon>
        <taxon>Bacillales</taxon>
        <taxon>Paenibacillaceae</taxon>
        <taxon>Paenibacillus</taxon>
    </lineage>
</organism>